<protein>
    <recommendedName>
        <fullName evidence="5">Thioredoxin domain-containing protein</fullName>
    </recommendedName>
</protein>
<dbReference type="PANTHER" id="PTHR42852">
    <property type="entry name" value="THIOL:DISULFIDE INTERCHANGE PROTEIN DSBE"/>
    <property type="match status" value="1"/>
</dbReference>
<feature type="non-terminal residue" evidence="6">
    <location>
        <position position="183"/>
    </location>
</feature>
<evidence type="ECO:0000256" key="3">
    <source>
        <dbReference type="ARBA" id="ARBA00023157"/>
    </source>
</evidence>
<gene>
    <name evidence="6" type="ORF">METZ01_LOCUS310906</name>
</gene>
<dbReference type="InterPro" id="IPR036249">
    <property type="entry name" value="Thioredoxin-like_sf"/>
</dbReference>
<dbReference type="CDD" id="cd02966">
    <property type="entry name" value="TlpA_like_family"/>
    <property type="match status" value="1"/>
</dbReference>
<keyword evidence="3" id="KW-1015">Disulfide bond</keyword>
<sequence length="183" mass="20365">MVANSSPQVSPAHSPRLRLGTKLVILTPFCLMILVLASCIGGDATPEPASDFQVNLFDGTSFRLSDQIGQRAVVLNFWFPSCPPCRAEMPDFEKSWQQVKDEDVLFLGLFVPQGFDTEQDAKDFVDELGLTYRFATDTGAQITLDYKLAYFPTTIFIDKSGRLVQTEISTLDAEKLTEMVLDL</sequence>
<proteinExistence type="predicted"/>
<dbReference type="GO" id="GO:0030313">
    <property type="term" value="C:cell envelope"/>
    <property type="evidence" value="ECO:0007669"/>
    <property type="project" value="UniProtKB-SubCell"/>
</dbReference>
<dbReference type="GO" id="GO:0016491">
    <property type="term" value="F:oxidoreductase activity"/>
    <property type="evidence" value="ECO:0007669"/>
    <property type="project" value="InterPro"/>
</dbReference>
<organism evidence="6">
    <name type="scientific">marine metagenome</name>
    <dbReference type="NCBI Taxonomy" id="408172"/>
    <lineage>
        <taxon>unclassified sequences</taxon>
        <taxon>metagenomes</taxon>
        <taxon>ecological metagenomes</taxon>
    </lineage>
</organism>
<dbReference type="SUPFAM" id="SSF52833">
    <property type="entry name" value="Thioredoxin-like"/>
    <property type="match status" value="1"/>
</dbReference>
<dbReference type="PANTHER" id="PTHR42852:SF6">
    <property type="entry name" value="THIOL:DISULFIDE INTERCHANGE PROTEIN DSBE"/>
    <property type="match status" value="1"/>
</dbReference>
<evidence type="ECO:0000256" key="4">
    <source>
        <dbReference type="ARBA" id="ARBA00023284"/>
    </source>
</evidence>
<comment type="subcellular location">
    <subcellularLocation>
        <location evidence="1">Cell envelope</location>
    </subcellularLocation>
</comment>
<dbReference type="GO" id="GO:0017004">
    <property type="term" value="P:cytochrome complex assembly"/>
    <property type="evidence" value="ECO:0007669"/>
    <property type="project" value="UniProtKB-KW"/>
</dbReference>
<dbReference type="Gene3D" id="3.40.30.10">
    <property type="entry name" value="Glutaredoxin"/>
    <property type="match status" value="1"/>
</dbReference>
<dbReference type="InterPro" id="IPR013766">
    <property type="entry name" value="Thioredoxin_domain"/>
</dbReference>
<reference evidence="6" key="1">
    <citation type="submission" date="2018-05" db="EMBL/GenBank/DDBJ databases">
        <authorList>
            <person name="Lanie J.A."/>
            <person name="Ng W.-L."/>
            <person name="Kazmierczak K.M."/>
            <person name="Andrzejewski T.M."/>
            <person name="Davidsen T.M."/>
            <person name="Wayne K.J."/>
            <person name="Tettelin H."/>
            <person name="Glass J.I."/>
            <person name="Rusch D."/>
            <person name="Podicherti R."/>
            <person name="Tsui H.-C.T."/>
            <person name="Winkler M.E."/>
        </authorList>
    </citation>
    <scope>NUCLEOTIDE SEQUENCE</scope>
</reference>
<keyword evidence="4" id="KW-0676">Redox-active center</keyword>
<dbReference type="AlphaFoldDB" id="A0A382NE87"/>
<dbReference type="InterPro" id="IPR000866">
    <property type="entry name" value="AhpC/TSA"/>
</dbReference>
<evidence type="ECO:0000256" key="1">
    <source>
        <dbReference type="ARBA" id="ARBA00004196"/>
    </source>
</evidence>
<dbReference type="Pfam" id="PF00578">
    <property type="entry name" value="AhpC-TSA"/>
    <property type="match status" value="1"/>
</dbReference>
<dbReference type="GO" id="GO:0016209">
    <property type="term" value="F:antioxidant activity"/>
    <property type="evidence" value="ECO:0007669"/>
    <property type="project" value="InterPro"/>
</dbReference>
<dbReference type="InterPro" id="IPR050553">
    <property type="entry name" value="Thioredoxin_ResA/DsbE_sf"/>
</dbReference>
<dbReference type="PROSITE" id="PS51352">
    <property type="entry name" value="THIOREDOXIN_2"/>
    <property type="match status" value="1"/>
</dbReference>
<evidence type="ECO:0000256" key="2">
    <source>
        <dbReference type="ARBA" id="ARBA00022748"/>
    </source>
</evidence>
<name>A0A382NE87_9ZZZZ</name>
<dbReference type="EMBL" id="UINC01099065">
    <property type="protein sequence ID" value="SVC58052.1"/>
    <property type="molecule type" value="Genomic_DNA"/>
</dbReference>
<feature type="domain" description="Thioredoxin" evidence="5">
    <location>
        <begin position="43"/>
        <end position="183"/>
    </location>
</feature>
<keyword evidence="2" id="KW-0201">Cytochrome c-type biogenesis</keyword>
<accession>A0A382NE87</accession>
<evidence type="ECO:0000259" key="5">
    <source>
        <dbReference type="PROSITE" id="PS51352"/>
    </source>
</evidence>
<evidence type="ECO:0000313" key="6">
    <source>
        <dbReference type="EMBL" id="SVC58052.1"/>
    </source>
</evidence>